<gene>
    <name evidence="1" type="ORF">ACFQVC_21930</name>
</gene>
<dbReference type="InterPro" id="IPR052036">
    <property type="entry name" value="Hydrolase/PRTase-associated"/>
</dbReference>
<accession>A0ABW2JNJ1</accession>
<evidence type="ECO:0000313" key="1">
    <source>
        <dbReference type="EMBL" id="MFC7306877.1"/>
    </source>
</evidence>
<name>A0ABW2JNJ1_9ACTN</name>
<dbReference type="GO" id="GO:0016787">
    <property type="term" value="F:hydrolase activity"/>
    <property type="evidence" value="ECO:0007669"/>
    <property type="project" value="UniProtKB-KW"/>
</dbReference>
<organism evidence="1 2">
    <name type="scientific">Streptomyces monticola</name>
    <dbReference type="NCBI Taxonomy" id="2666263"/>
    <lineage>
        <taxon>Bacteria</taxon>
        <taxon>Bacillati</taxon>
        <taxon>Actinomycetota</taxon>
        <taxon>Actinomycetes</taxon>
        <taxon>Kitasatosporales</taxon>
        <taxon>Streptomycetaceae</taxon>
        <taxon>Streptomyces</taxon>
    </lineage>
</organism>
<dbReference type="Pfam" id="PF05139">
    <property type="entry name" value="Erythro_esteras"/>
    <property type="match status" value="1"/>
</dbReference>
<proteinExistence type="predicted"/>
<dbReference type="RefSeq" id="WP_381832751.1">
    <property type="nucleotide sequence ID" value="NZ_JBHTCF010000009.1"/>
</dbReference>
<protein>
    <submittedName>
        <fullName evidence="1">Erythromycin esterase family protein</fullName>
        <ecNumber evidence="1">3.1.1.-</ecNumber>
    </submittedName>
</protein>
<dbReference type="EMBL" id="JBHTCF010000009">
    <property type="protein sequence ID" value="MFC7306877.1"/>
    <property type="molecule type" value="Genomic_DNA"/>
</dbReference>
<keyword evidence="2" id="KW-1185">Reference proteome</keyword>
<dbReference type="Gene3D" id="1.20.1440.30">
    <property type="entry name" value="Biosynthetic Protein domain"/>
    <property type="match status" value="1"/>
</dbReference>
<comment type="caution">
    <text evidence="1">The sequence shown here is derived from an EMBL/GenBank/DDBJ whole genome shotgun (WGS) entry which is preliminary data.</text>
</comment>
<reference evidence="2" key="1">
    <citation type="journal article" date="2019" name="Int. J. Syst. Evol. Microbiol.">
        <title>The Global Catalogue of Microorganisms (GCM) 10K type strain sequencing project: providing services to taxonomists for standard genome sequencing and annotation.</title>
        <authorList>
            <consortium name="The Broad Institute Genomics Platform"/>
            <consortium name="The Broad Institute Genome Sequencing Center for Infectious Disease"/>
            <person name="Wu L."/>
            <person name="Ma J."/>
        </authorList>
    </citation>
    <scope>NUCLEOTIDE SEQUENCE [LARGE SCALE GENOMIC DNA]</scope>
    <source>
        <strain evidence="2">SYNS20</strain>
    </source>
</reference>
<dbReference type="EC" id="3.1.1.-" evidence="1"/>
<dbReference type="InterPro" id="IPR007815">
    <property type="entry name" value="Emycin_Estase"/>
</dbReference>
<sequence length="464" mass="51680">MHSNSPPTPGTSLRLPRAVLVLLLVVACLGPLLAAGPARPAHRTGGGDAAAVRALAQSARPLTSTTPGAPGADLRPLDRMIGTARIVGLGEATHNSGEFFRMKHRVFKHLVEKKGFTTFALEANWSAGLRLNDYVLHGRGDLDRIMREEFQNAYLMWNVREYRELIEWMRAHNRTHDRKVQFMGNDLGYAGPVLFDTVERYVAAHYPRLAPEFEKLYRASRPTAGVEETMSAYLRKPLPERRAMGAQVERAYDLLARQRPGAGREEHAWVLQHARVIAQVGKEYTYDLFDDEEVADAMRHRDEAMARNTAWWQRHTGHRMLLSAHNGHVGLETSDPAHYPKLQGEFLRELVGDGAHGGYVSIGFTFGQGSFNANDLTDPKEPIRTFTVGPAAQGSNERTLERVARGDYYLDLRTAPAAARAWLGVARPTRSIGTAWPAEPEPVRLGATFDVLVHLHRITAADRL</sequence>
<dbReference type="Proteomes" id="UP001596523">
    <property type="component" value="Unassembled WGS sequence"/>
</dbReference>
<dbReference type="PIRSF" id="PIRSF036794">
    <property type="entry name" value="UCP_erythr_ester"/>
    <property type="match status" value="1"/>
</dbReference>
<dbReference type="InterPro" id="IPR014622">
    <property type="entry name" value="UCP036794_erythomycin"/>
</dbReference>
<dbReference type="PANTHER" id="PTHR31299:SF0">
    <property type="entry name" value="ESTERASE, PUTATIVE (AFU_ORTHOLOGUE AFUA_1G05850)-RELATED"/>
    <property type="match status" value="1"/>
</dbReference>
<dbReference type="CDD" id="cd14728">
    <property type="entry name" value="Ere-like"/>
    <property type="match status" value="1"/>
</dbReference>
<evidence type="ECO:0000313" key="2">
    <source>
        <dbReference type="Proteomes" id="UP001596523"/>
    </source>
</evidence>
<keyword evidence="1" id="KW-0378">Hydrolase</keyword>
<dbReference type="Gene3D" id="3.30.1870.10">
    <property type="entry name" value="EreA-like, domain 2"/>
    <property type="match status" value="1"/>
</dbReference>
<dbReference type="Gene3D" id="3.40.1660.10">
    <property type="entry name" value="EreA-like (biosynthetic domain)"/>
    <property type="match status" value="1"/>
</dbReference>
<dbReference type="SUPFAM" id="SSF159501">
    <property type="entry name" value="EreA/ChaN-like"/>
    <property type="match status" value="1"/>
</dbReference>
<dbReference type="PANTHER" id="PTHR31299">
    <property type="entry name" value="ESTERASE, PUTATIVE (AFU_ORTHOLOGUE AFUA_1G05850)-RELATED"/>
    <property type="match status" value="1"/>
</dbReference>